<keyword evidence="2" id="KW-1185">Reference proteome</keyword>
<organism evidence="1 2">
    <name type="scientific">Daedalea quercina L-15889</name>
    <dbReference type="NCBI Taxonomy" id="1314783"/>
    <lineage>
        <taxon>Eukaryota</taxon>
        <taxon>Fungi</taxon>
        <taxon>Dikarya</taxon>
        <taxon>Basidiomycota</taxon>
        <taxon>Agaricomycotina</taxon>
        <taxon>Agaricomycetes</taxon>
        <taxon>Polyporales</taxon>
        <taxon>Fomitopsis</taxon>
    </lineage>
</organism>
<reference evidence="1 2" key="1">
    <citation type="journal article" date="2016" name="Mol. Biol. Evol.">
        <title>Comparative Genomics of Early-Diverging Mushroom-Forming Fungi Provides Insights into the Origins of Lignocellulose Decay Capabilities.</title>
        <authorList>
            <person name="Nagy L.G."/>
            <person name="Riley R."/>
            <person name="Tritt A."/>
            <person name="Adam C."/>
            <person name="Daum C."/>
            <person name="Floudas D."/>
            <person name="Sun H."/>
            <person name="Yadav J.S."/>
            <person name="Pangilinan J."/>
            <person name="Larsson K.H."/>
            <person name="Matsuura K."/>
            <person name="Barry K."/>
            <person name="Labutti K."/>
            <person name="Kuo R."/>
            <person name="Ohm R.A."/>
            <person name="Bhattacharya S.S."/>
            <person name="Shirouzu T."/>
            <person name="Yoshinaga Y."/>
            <person name="Martin F.M."/>
            <person name="Grigoriev I.V."/>
            <person name="Hibbett D.S."/>
        </authorList>
    </citation>
    <scope>NUCLEOTIDE SEQUENCE [LARGE SCALE GENOMIC DNA]</scope>
    <source>
        <strain evidence="1 2">L-15889</strain>
    </source>
</reference>
<proteinExistence type="predicted"/>
<dbReference type="AlphaFoldDB" id="A0A165P8W8"/>
<dbReference type="Proteomes" id="UP000076727">
    <property type="component" value="Unassembled WGS sequence"/>
</dbReference>
<dbReference type="EMBL" id="KV429071">
    <property type="protein sequence ID" value="KZT67907.1"/>
    <property type="molecule type" value="Genomic_DNA"/>
</dbReference>
<protein>
    <submittedName>
        <fullName evidence="1">Uncharacterized protein</fullName>
    </submittedName>
</protein>
<sequence length="120" mass="13960">MAFSRSRARVEYTPAQGVHCELELFRTLAVRDGGDARHNAMRRRCSIATYHVNMIALGSFARYTFDHRQATFGKDLQISSDKVNWEYLRMMFEKATGWCVEVISVVRWMGEDQGQRRHKG</sequence>
<gene>
    <name evidence="1" type="ORF">DAEQUDRAFT_364867</name>
</gene>
<dbReference type="STRING" id="1314783.A0A165P8W8"/>
<dbReference type="OrthoDB" id="300709at2759"/>
<name>A0A165P8W8_9APHY</name>
<accession>A0A165P8W8</accession>
<evidence type="ECO:0000313" key="2">
    <source>
        <dbReference type="Proteomes" id="UP000076727"/>
    </source>
</evidence>
<evidence type="ECO:0000313" key="1">
    <source>
        <dbReference type="EMBL" id="KZT67907.1"/>
    </source>
</evidence>